<feature type="region of interest" description="Disordered" evidence="1">
    <location>
        <begin position="106"/>
        <end position="143"/>
    </location>
</feature>
<feature type="region of interest" description="Disordered" evidence="1">
    <location>
        <begin position="51"/>
        <end position="77"/>
    </location>
</feature>
<keyword evidence="3" id="KW-1185">Reference proteome</keyword>
<dbReference type="EMBL" id="JAUTDP010000001">
    <property type="protein sequence ID" value="KAK3402565.1"/>
    <property type="molecule type" value="Genomic_DNA"/>
</dbReference>
<evidence type="ECO:0000313" key="3">
    <source>
        <dbReference type="Proteomes" id="UP001281003"/>
    </source>
</evidence>
<protein>
    <submittedName>
        <fullName evidence="2">Uncharacterized protein</fullName>
    </submittedName>
</protein>
<evidence type="ECO:0000256" key="1">
    <source>
        <dbReference type="SAM" id="MobiDB-lite"/>
    </source>
</evidence>
<comment type="caution">
    <text evidence="2">The sequence shown here is derived from an EMBL/GenBank/DDBJ whole genome shotgun (WGS) entry which is preliminary data.</text>
</comment>
<dbReference type="AlphaFoldDB" id="A0AAE0UG49"/>
<sequence length="167" mass="18434">MPSDTSDHRNLRVMPPAPVLPLPLSRQTDEDACRPLQNPLDLGDLFQPVSQSSSRVRIRTNTTPHTETGLFPPQTATEDLGGLGCLSERRRCGTTVFPMKVPHVWFQPSDSARGPSPTRQQYSGSYPGPTEPQSSDSRGSRGSQRQYLLFGQVETSVLLFLADTRIN</sequence>
<feature type="compositionally biased region" description="Basic and acidic residues" evidence="1">
    <location>
        <begin position="1"/>
        <end position="10"/>
    </location>
</feature>
<reference evidence="2" key="2">
    <citation type="submission" date="2023-07" db="EMBL/GenBank/DDBJ databases">
        <authorList>
            <consortium name="Lawrence Berkeley National Laboratory"/>
            <person name="Haridas S."/>
            <person name="Hensen N."/>
            <person name="Bonometti L."/>
            <person name="Westerberg I."/>
            <person name="Brannstrom I.O."/>
            <person name="Guillou S."/>
            <person name="Cros-Aarteil S."/>
            <person name="Calhoun S."/>
            <person name="Kuo A."/>
            <person name="Mondo S."/>
            <person name="Pangilinan J."/>
            <person name="Riley R."/>
            <person name="LaButti K."/>
            <person name="Andreopoulos B."/>
            <person name="Lipzen A."/>
            <person name="Chen C."/>
            <person name="Yanf M."/>
            <person name="Daum C."/>
            <person name="Ng V."/>
            <person name="Clum A."/>
            <person name="Steindorff A."/>
            <person name="Ohm R."/>
            <person name="Martin F."/>
            <person name="Silar P."/>
            <person name="Natvig D."/>
            <person name="Lalanne C."/>
            <person name="Gautier V."/>
            <person name="Ament-velasquez S.L."/>
            <person name="Kruys A."/>
            <person name="Hutchinson M.I."/>
            <person name="Powell A.J."/>
            <person name="Barry K."/>
            <person name="Miller A.N."/>
            <person name="Grigoriev I.V."/>
            <person name="Debuchy R."/>
            <person name="Gladieux P."/>
            <person name="Thoren M.H."/>
            <person name="Johannesson H."/>
        </authorList>
    </citation>
    <scope>NUCLEOTIDE SEQUENCE</scope>
    <source>
        <strain evidence="2">FGSC 1904</strain>
    </source>
</reference>
<accession>A0AAE0UG49</accession>
<dbReference type="Proteomes" id="UP001281003">
    <property type="component" value="Unassembled WGS sequence"/>
</dbReference>
<evidence type="ECO:0000313" key="2">
    <source>
        <dbReference type="EMBL" id="KAK3402565.1"/>
    </source>
</evidence>
<feature type="region of interest" description="Disordered" evidence="1">
    <location>
        <begin position="1"/>
        <end position="24"/>
    </location>
</feature>
<reference evidence="2" key="1">
    <citation type="journal article" date="2023" name="Mol. Phylogenet. Evol.">
        <title>Genome-scale phylogeny and comparative genomics of the fungal order Sordariales.</title>
        <authorList>
            <person name="Hensen N."/>
            <person name="Bonometti L."/>
            <person name="Westerberg I."/>
            <person name="Brannstrom I.O."/>
            <person name="Guillou S."/>
            <person name="Cros-Aarteil S."/>
            <person name="Calhoun S."/>
            <person name="Haridas S."/>
            <person name="Kuo A."/>
            <person name="Mondo S."/>
            <person name="Pangilinan J."/>
            <person name="Riley R."/>
            <person name="LaButti K."/>
            <person name="Andreopoulos B."/>
            <person name="Lipzen A."/>
            <person name="Chen C."/>
            <person name="Yan M."/>
            <person name="Daum C."/>
            <person name="Ng V."/>
            <person name="Clum A."/>
            <person name="Steindorff A."/>
            <person name="Ohm R.A."/>
            <person name="Martin F."/>
            <person name="Silar P."/>
            <person name="Natvig D.O."/>
            <person name="Lalanne C."/>
            <person name="Gautier V."/>
            <person name="Ament-Velasquez S.L."/>
            <person name="Kruys A."/>
            <person name="Hutchinson M.I."/>
            <person name="Powell A.J."/>
            <person name="Barry K."/>
            <person name="Miller A.N."/>
            <person name="Grigoriev I.V."/>
            <person name="Debuchy R."/>
            <person name="Gladieux P."/>
            <person name="Hiltunen Thoren M."/>
            <person name="Johannesson H."/>
        </authorList>
    </citation>
    <scope>NUCLEOTIDE SEQUENCE</scope>
    <source>
        <strain evidence="2">FGSC 1904</strain>
    </source>
</reference>
<feature type="compositionally biased region" description="Low complexity" evidence="1">
    <location>
        <begin position="133"/>
        <end position="143"/>
    </location>
</feature>
<proteinExistence type="predicted"/>
<organism evidence="2 3">
    <name type="scientific">Sordaria brevicollis</name>
    <dbReference type="NCBI Taxonomy" id="83679"/>
    <lineage>
        <taxon>Eukaryota</taxon>
        <taxon>Fungi</taxon>
        <taxon>Dikarya</taxon>
        <taxon>Ascomycota</taxon>
        <taxon>Pezizomycotina</taxon>
        <taxon>Sordariomycetes</taxon>
        <taxon>Sordariomycetidae</taxon>
        <taxon>Sordariales</taxon>
        <taxon>Sordariaceae</taxon>
        <taxon>Sordaria</taxon>
    </lineage>
</organism>
<feature type="compositionally biased region" description="Polar residues" evidence="1">
    <location>
        <begin position="51"/>
        <end position="66"/>
    </location>
</feature>
<gene>
    <name evidence="2" type="ORF">B0T20DRAFT_2668</name>
</gene>
<name>A0AAE0UG49_SORBR</name>